<organism evidence="4">
    <name type="scientific">Fibrocapsa japonica</name>
    <dbReference type="NCBI Taxonomy" id="94617"/>
    <lineage>
        <taxon>Eukaryota</taxon>
        <taxon>Sar</taxon>
        <taxon>Stramenopiles</taxon>
        <taxon>Ochrophyta</taxon>
        <taxon>Raphidophyceae</taxon>
        <taxon>Chattonellales</taxon>
        <taxon>Chattonellaceae</taxon>
        <taxon>Fibrocapsa</taxon>
    </lineage>
</organism>
<feature type="transmembrane region" description="Helical" evidence="2">
    <location>
        <begin position="51"/>
        <end position="68"/>
    </location>
</feature>
<dbReference type="AlphaFoldDB" id="A0A7S2Y483"/>
<feature type="domain" description="Phosphatidic acid phosphatase type 2/haloperoxidase" evidence="3">
    <location>
        <begin position="74"/>
        <end position="183"/>
    </location>
</feature>
<accession>A0A7S2Y483</accession>
<evidence type="ECO:0000256" key="2">
    <source>
        <dbReference type="SAM" id="Phobius"/>
    </source>
</evidence>
<sequence>MATASRSEYSSFRQRWENLVEWDLDMIWIFHRYISESRFCWIFEKLTSNSPLADVSLLTWVAFIVALSEFGFPYLWICSGNLIVAQVLRFMLGCERPFNYDRQLRPTTDRHEFSYGFPSLETHMAVVVFGFICVKCWTWMWWPLVPLFVAFTVFVGMTRVYSYARFVHQVALSWVTGGLGLGLGILAWAQLAAWKFRYQNHIYWLAVVGAAFGVVVGLWIENGDTSRFGLGVPRSEYVRVLSNIVSTPPPPGAVPIDSSASTQPHRRRRPKMDSFHHLQKTLQKRSDEQDQIRQRLRSSLRNMHR</sequence>
<dbReference type="InterPro" id="IPR036938">
    <property type="entry name" value="PAP2/HPO_sf"/>
</dbReference>
<dbReference type="EMBL" id="HBHR01021445">
    <property type="protein sequence ID" value="CAD9872805.1"/>
    <property type="molecule type" value="Transcribed_RNA"/>
</dbReference>
<keyword evidence="2" id="KW-0472">Membrane</keyword>
<reference evidence="4" key="1">
    <citation type="submission" date="2021-01" db="EMBL/GenBank/DDBJ databases">
        <authorList>
            <person name="Corre E."/>
            <person name="Pelletier E."/>
            <person name="Niang G."/>
            <person name="Scheremetjew M."/>
            <person name="Finn R."/>
            <person name="Kale V."/>
            <person name="Holt S."/>
            <person name="Cochrane G."/>
            <person name="Meng A."/>
            <person name="Brown T."/>
            <person name="Cohen L."/>
        </authorList>
    </citation>
    <scope>NUCLEOTIDE SEQUENCE</scope>
    <source>
        <strain evidence="4">CCMP1661</strain>
    </source>
</reference>
<dbReference type="SUPFAM" id="SSF48317">
    <property type="entry name" value="Acid phosphatase/Vanadium-dependent haloperoxidase"/>
    <property type="match status" value="1"/>
</dbReference>
<dbReference type="InterPro" id="IPR000326">
    <property type="entry name" value="PAP2/HPO"/>
</dbReference>
<keyword evidence="2" id="KW-1133">Transmembrane helix</keyword>
<feature type="transmembrane region" description="Helical" evidence="2">
    <location>
        <begin position="201"/>
        <end position="220"/>
    </location>
</feature>
<evidence type="ECO:0000256" key="1">
    <source>
        <dbReference type="SAM" id="MobiDB-lite"/>
    </source>
</evidence>
<gene>
    <name evidence="4" type="ORF">FJAP1339_LOCUS10892</name>
</gene>
<evidence type="ECO:0000313" key="4">
    <source>
        <dbReference type="EMBL" id="CAD9872805.1"/>
    </source>
</evidence>
<dbReference type="Pfam" id="PF01569">
    <property type="entry name" value="PAP2"/>
    <property type="match status" value="1"/>
</dbReference>
<proteinExistence type="predicted"/>
<dbReference type="Gene3D" id="1.20.144.10">
    <property type="entry name" value="Phosphatidic acid phosphatase type 2/haloperoxidase"/>
    <property type="match status" value="1"/>
</dbReference>
<protein>
    <recommendedName>
        <fullName evidence="3">Phosphatidic acid phosphatase type 2/haloperoxidase domain-containing protein</fullName>
    </recommendedName>
</protein>
<feature type="transmembrane region" description="Helical" evidence="2">
    <location>
        <begin position="140"/>
        <end position="158"/>
    </location>
</feature>
<feature type="transmembrane region" description="Helical" evidence="2">
    <location>
        <begin position="170"/>
        <end position="189"/>
    </location>
</feature>
<dbReference type="CDD" id="cd01610">
    <property type="entry name" value="PAP2_like"/>
    <property type="match status" value="1"/>
</dbReference>
<evidence type="ECO:0000259" key="3">
    <source>
        <dbReference type="Pfam" id="PF01569"/>
    </source>
</evidence>
<feature type="region of interest" description="Disordered" evidence="1">
    <location>
        <begin position="249"/>
        <end position="273"/>
    </location>
</feature>
<keyword evidence="2" id="KW-0812">Transmembrane</keyword>
<name>A0A7S2Y483_9STRA</name>